<sequence>MSDLLEQALYELKQLTFVHLHVEHSLCCYDRSPFRKIELCYIDREVKVNLSVISTLKYLLLRSDDFMRETESTEEFTLTAEKFLKLTCFELNCLQIVKIDKFLSESMKTLIRLSIESCCVKDLKFLNITAVYAEEVKILLKDTNTFIDFYEITMSVMKTLEISDSLSQRERIIANSRSLTLEFMVFYLQNASTMHMNV</sequence>
<name>A0A0H1BPB5_9EURO</name>
<accession>A0A0H1BPB5</accession>
<keyword evidence="2" id="KW-1185">Reference proteome</keyword>
<protein>
    <submittedName>
        <fullName evidence="1">Uncharacterized protein</fullName>
    </submittedName>
</protein>
<proteinExistence type="predicted"/>
<organism evidence="1 2">
    <name type="scientific">Blastomyces silverae</name>
    <dbReference type="NCBI Taxonomy" id="2060906"/>
    <lineage>
        <taxon>Eukaryota</taxon>
        <taxon>Fungi</taxon>
        <taxon>Dikarya</taxon>
        <taxon>Ascomycota</taxon>
        <taxon>Pezizomycotina</taxon>
        <taxon>Eurotiomycetes</taxon>
        <taxon>Eurotiomycetidae</taxon>
        <taxon>Onygenales</taxon>
        <taxon>Ajellomycetaceae</taxon>
        <taxon>Blastomyces</taxon>
    </lineage>
</organism>
<gene>
    <name evidence="1" type="ORF">EMPG_09408</name>
</gene>
<reference evidence="2" key="1">
    <citation type="journal article" date="2015" name="PLoS Genet.">
        <title>The dynamic genome and transcriptome of the human fungal pathogen Blastomyces and close relative Emmonsia.</title>
        <authorList>
            <person name="Munoz J.F."/>
            <person name="Gauthier G.M."/>
            <person name="Desjardins C.A."/>
            <person name="Gallo J.E."/>
            <person name="Holder J."/>
            <person name="Sullivan T.D."/>
            <person name="Marty A.J."/>
            <person name="Carmen J.C."/>
            <person name="Chen Z."/>
            <person name="Ding L."/>
            <person name="Gujja S."/>
            <person name="Magrini V."/>
            <person name="Misas E."/>
            <person name="Mitreva M."/>
            <person name="Priest M."/>
            <person name="Saif S."/>
            <person name="Whiston E.A."/>
            <person name="Young S."/>
            <person name="Zeng Q."/>
            <person name="Goldman W.E."/>
            <person name="Mardis E.R."/>
            <person name="Taylor J.W."/>
            <person name="McEwen J.G."/>
            <person name="Clay O.K."/>
            <person name="Klein B.S."/>
            <person name="Cuomo C.A."/>
        </authorList>
    </citation>
    <scope>NUCLEOTIDE SEQUENCE [LARGE SCALE GENOMIC DNA]</scope>
    <source>
        <strain evidence="2">UAMH 139</strain>
    </source>
</reference>
<comment type="caution">
    <text evidence="1">The sequence shown here is derived from an EMBL/GenBank/DDBJ whole genome shotgun (WGS) entry which is preliminary data.</text>
</comment>
<evidence type="ECO:0000313" key="1">
    <source>
        <dbReference type="EMBL" id="KLJ13364.1"/>
    </source>
</evidence>
<evidence type="ECO:0000313" key="2">
    <source>
        <dbReference type="Proteomes" id="UP000053573"/>
    </source>
</evidence>
<dbReference type="EMBL" id="LDEV01000391">
    <property type="protein sequence ID" value="KLJ13364.1"/>
    <property type="molecule type" value="Genomic_DNA"/>
</dbReference>
<dbReference type="AlphaFoldDB" id="A0A0H1BPB5"/>
<dbReference type="Proteomes" id="UP000053573">
    <property type="component" value="Unassembled WGS sequence"/>
</dbReference>